<name>A0ABM5JLR3_DIAVI</name>
<evidence type="ECO:0000313" key="9">
    <source>
        <dbReference type="Proteomes" id="UP001652700"/>
    </source>
</evidence>
<keyword evidence="9" id="KW-1185">Reference proteome</keyword>
<evidence type="ECO:0000256" key="1">
    <source>
        <dbReference type="ARBA" id="ARBA00010638"/>
    </source>
</evidence>
<dbReference type="InterPro" id="IPR002698">
    <property type="entry name" value="FTHF_cligase"/>
</dbReference>
<dbReference type="RefSeq" id="XP_050498881.1">
    <property type="nucleotide sequence ID" value="XM_050642924.1"/>
</dbReference>
<organism evidence="8 9">
    <name type="scientific">Diabrotica virgifera virgifera</name>
    <name type="common">western corn rootworm</name>
    <dbReference type="NCBI Taxonomy" id="50390"/>
    <lineage>
        <taxon>Eukaryota</taxon>
        <taxon>Metazoa</taxon>
        <taxon>Ecdysozoa</taxon>
        <taxon>Arthropoda</taxon>
        <taxon>Hexapoda</taxon>
        <taxon>Insecta</taxon>
        <taxon>Pterygota</taxon>
        <taxon>Neoptera</taxon>
        <taxon>Endopterygota</taxon>
        <taxon>Coleoptera</taxon>
        <taxon>Polyphaga</taxon>
        <taxon>Cucujiformia</taxon>
        <taxon>Chrysomeloidea</taxon>
        <taxon>Chrysomelidae</taxon>
        <taxon>Galerucinae</taxon>
        <taxon>Diabroticina</taxon>
        <taxon>Diabroticites</taxon>
        <taxon>Diabrotica</taxon>
    </lineage>
</organism>
<dbReference type="SUPFAM" id="SSF100950">
    <property type="entry name" value="NagB/RpiA/CoA transferase-like"/>
    <property type="match status" value="1"/>
</dbReference>
<dbReference type="PANTHER" id="PTHR23407">
    <property type="entry name" value="ATPASE INHIBITOR/5-FORMYLTETRAHYDROFOLATE CYCLO-LIGASE"/>
    <property type="match status" value="1"/>
</dbReference>
<keyword evidence="3 6" id="KW-0067">ATP-binding</keyword>
<dbReference type="EC" id="6.3.3.2" evidence="5 6"/>
<feature type="chain" id="PRO_5045790532" description="5-formyltetrahydrofolate cyclo-ligase" evidence="7">
    <location>
        <begin position="27"/>
        <end position="223"/>
    </location>
</feature>
<evidence type="ECO:0000256" key="5">
    <source>
        <dbReference type="ARBA" id="ARBA00038966"/>
    </source>
</evidence>
<dbReference type="InterPro" id="IPR024185">
    <property type="entry name" value="FTHF_cligase-like_sf"/>
</dbReference>
<dbReference type="PANTHER" id="PTHR23407:SF1">
    <property type="entry name" value="5-FORMYLTETRAHYDROFOLATE CYCLO-LIGASE"/>
    <property type="match status" value="1"/>
</dbReference>
<protein>
    <recommendedName>
        <fullName evidence="5 6">5-formyltetrahydrofolate cyclo-ligase</fullName>
        <ecNumber evidence="5 6">6.3.3.2</ecNumber>
    </recommendedName>
</protein>
<dbReference type="EnsemblMetazoa" id="XM_050642924.1">
    <property type="protein sequence ID" value="XP_050498881.1"/>
    <property type="gene ID" value="LOC126879716"/>
</dbReference>
<evidence type="ECO:0000256" key="3">
    <source>
        <dbReference type="ARBA" id="ARBA00022840"/>
    </source>
</evidence>
<dbReference type="PIRSF" id="PIRSF006806">
    <property type="entry name" value="FTHF_cligase"/>
    <property type="match status" value="1"/>
</dbReference>
<comment type="cofactor">
    <cofactor evidence="6">
        <name>Mg(2+)</name>
        <dbReference type="ChEBI" id="CHEBI:18420"/>
    </cofactor>
</comment>
<dbReference type="InterPro" id="IPR037171">
    <property type="entry name" value="NagB/RpiA_transferase-like"/>
</dbReference>
<dbReference type="Proteomes" id="UP001652700">
    <property type="component" value="Unplaced"/>
</dbReference>
<comment type="similarity">
    <text evidence="1 6">Belongs to the 5-formyltetrahydrofolate cyclo-ligase family.</text>
</comment>
<dbReference type="Gene3D" id="3.40.50.10420">
    <property type="entry name" value="NagB/RpiA/CoA transferase-like"/>
    <property type="match status" value="1"/>
</dbReference>
<comment type="catalytic activity">
    <reaction evidence="4 6">
        <text>(6S)-5-formyl-5,6,7,8-tetrahydrofolate + ATP = (6R)-5,10-methenyltetrahydrofolate + ADP + phosphate</text>
        <dbReference type="Rhea" id="RHEA:10488"/>
        <dbReference type="ChEBI" id="CHEBI:30616"/>
        <dbReference type="ChEBI" id="CHEBI:43474"/>
        <dbReference type="ChEBI" id="CHEBI:57455"/>
        <dbReference type="ChEBI" id="CHEBI:57457"/>
        <dbReference type="ChEBI" id="CHEBI:456216"/>
        <dbReference type="EC" id="6.3.3.2"/>
    </reaction>
</comment>
<evidence type="ECO:0000313" key="8">
    <source>
        <dbReference type="EnsemblMetazoa" id="XP_050498881.1"/>
    </source>
</evidence>
<dbReference type="NCBIfam" id="TIGR02727">
    <property type="entry name" value="MTHFS_bact"/>
    <property type="match status" value="1"/>
</dbReference>
<sequence length="223" mass="25668">MITVRRLVWVSVLLFIYLLKGRGSLATKMGSDIKALKTALRKEIEGKLGQLTPQERQRQSQIVKEKLFGLDQFKDARNISIYLSLDTEIDTEPIVRKIFQDQKRCFVPRYNKKVMEMVELHSMEDWTNLPVTKWNIKQPSFKDERKNALDEGLDLIILPGVAFTKNGDRLGHGGGYYDRFLRTVCKKQAKPPALIAVGFNVQVVDSIPTEETDYKLDMVLYSE</sequence>
<reference evidence="8" key="1">
    <citation type="submission" date="2025-05" db="UniProtKB">
        <authorList>
            <consortium name="EnsemblMetazoa"/>
        </authorList>
    </citation>
    <scope>IDENTIFICATION</scope>
</reference>
<evidence type="ECO:0000256" key="7">
    <source>
        <dbReference type="SAM" id="SignalP"/>
    </source>
</evidence>
<keyword evidence="2 6" id="KW-0547">Nucleotide-binding</keyword>
<keyword evidence="6" id="KW-0479">Metal-binding</keyword>
<evidence type="ECO:0000256" key="4">
    <source>
        <dbReference type="ARBA" id="ARBA00036539"/>
    </source>
</evidence>
<evidence type="ECO:0000256" key="6">
    <source>
        <dbReference type="RuleBase" id="RU361279"/>
    </source>
</evidence>
<proteinExistence type="inferred from homology"/>
<evidence type="ECO:0000256" key="2">
    <source>
        <dbReference type="ARBA" id="ARBA00022741"/>
    </source>
</evidence>
<dbReference type="Pfam" id="PF01812">
    <property type="entry name" value="5-FTHF_cyc-lig"/>
    <property type="match status" value="1"/>
</dbReference>
<keyword evidence="6" id="KW-0460">Magnesium</keyword>
<feature type="signal peptide" evidence="7">
    <location>
        <begin position="1"/>
        <end position="26"/>
    </location>
</feature>
<keyword evidence="7" id="KW-0732">Signal</keyword>
<accession>A0ABM5JLR3</accession>
<dbReference type="GeneID" id="126879716"/>